<evidence type="ECO:0000256" key="3">
    <source>
        <dbReference type="ARBA" id="ARBA00022695"/>
    </source>
</evidence>
<keyword evidence="4" id="KW-0227">DNA damage</keyword>
<comment type="caution">
    <text evidence="7">The sequence shown here is derived from an EMBL/GenBank/DDBJ whole genome shotgun (WGS) entry which is preliminary data.</text>
</comment>
<dbReference type="GO" id="GO:0009432">
    <property type="term" value="P:SOS response"/>
    <property type="evidence" value="ECO:0007669"/>
    <property type="project" value="TreeGrafter"/>
</dbReference>
<name>A0A9D1R505_9FIRM</name>
<evidence type="ECO:0000256" key="2">
    <source>
        <dbReference type="ARBA" id="ARBA00022457"/>
    </source>
</evidence>
<evidence type="ECO:0000313" key="8">
    <source>
        <dbReference type="Proteomes" id="UP000824265"/>
    </source>
</evidence>
<comment type="similarity">
    <text evidence="1">Belongs to the DNA polymerase type-Y family.</text>
</comment>
<evidence type="ECO:0000313" key="7">
    <source>
        <dbReference type="EMBL" id="HIW80201.1"/>
    </source>
</evidence>
<organism evidence="7 8">
    <name type="scientific">Candidatus Acetatifactor stercoripullorum</name>
    <dbReference type="NCBI Taxonomy" id="2838414"/>
    <lineage>
        <taxon>Bacteria</taxon>
        <taxon>Bacillati</taxon>
        <taxon>Bacillota</taxon>
        <taxon>Clostridia</taxon>
        <taxon>Lachnospirales</taxon>
        <taxon>Lachnospiraceae</taxon>
        <taxon>Acetatifactor</taxon>
    </lineage>
</organism>
<keyword evidence="5" id="KW-0239">DNA-directed DNA polymerase</keyword>
<dbReference type="InterPro" id="IPR001126">
    <property type="entry name" value="UmuC"/>
</dbReference>
<accession>A0A9D1R505</accession>
<keyword evidence="2" id="KW-0515">Mutator protein</keyword>
<dbReference type="GO" id="GO:0005829">
    <property type="term" value="C:cytosol"/>
    <property type="evidence" value="ECO:0007669"/>
    <property type="project" value="TreeGrafter"/>
</dbReference>
<evidence type="ECO:0000259" key="6">
    <source>
        <dbReference type="PROSITE" id="PS50173"/>
    </source>
</evidence>
<dbReference type="Gene3D" id="3.40.1170.60">
    <property type="match status" value="1"/>
</dbReference>
<sequence>MVKKRVYLCIDFKSFYASVECVERGLDPLSALLVVADPERGRGTICLAVSCALKGLGVKNRCRVFQIPSHIPYVTAVPRMKRYIDYSAEIYGLYLKYMAKEDIHVYSVDEAFLDITDYLSLYQASPEDLARQIMQDILRHTGIPSAAGIGTNLYLAKTALDLLAKHSPENLASLDEESYQKSLWRHRPLSDFWRIGKSMEARLNQIGLFTMEDIAKSQEAPLYHAFGRDAELLIDHAFGREPVTIAHIKNYLPKSRSLSSSQMLPRNYTYEEGMLILKEMVDSLCLELAAQGLCAGSLSLTVDYSWHWGPKPSTAAVPLPVSANSYRCILPHALRCYERITDKNAPIRKLSLSFGSVSRETFRQYELFTSPREQDRDRRLQQAVWDIRRRFGPNALLRGMDLMEAATTRERNLQIGGHKSGQ</sequence>
<dbReference type="GO" id="GO:0042276">
    <property type="term" value="P:error-prone translesion synthesis"/>
    <property type="evidence" value="ECO:0007669"/>
    <property type="project" value="TreeGrafter"/>
</dbReference>
<dbReference type="EMBL" id="DXGH01000007">
    <property type="protein sequence ID" value="HIW80201.1"/>
    <property type="molecule type" value="Genomic_DNA"/>
</dbReference>
<evidence type="ECO:0000256" key="4">
    <source>
        <dbReference type="ARBA" id="ARBA00022763"/>
    </source>
</evidence>
<feature type="domain" description="UmuC" evidence="6">
    <location>
        <begin position="7"/>
        <end position="196"/>
    </location>
</feature>
<dbReference type="SUPFAM" id="SSF56672">
    <property type="entry name" value="DNA/RNA polymerases"/>
    <property type="match status" value="1"/>
</dbReference>
<dbReference type="GO" id="GO:0006281">
    <property type="term" value="P:DNA repair"/>
    <property type="evidence" value="ECO:0007669"/>
    <property type="project" value="InterPro"/>
</dbReference>
<dbReference type="Pfam" id="PF11799">
    <property type="entry name" value="IMS_C"/>
    <property type="match status" value="1"/>
</dbReference>
<evidence type="ECO:0000256" key="1">
    <source>
        <dbReference type="ARBA" id="ARBA00010945"/>
    </source>
</evidence>
<keyword evidence="3" id="KW-0548">Nucleotidyltransferase</keyword>
<dbReference type="InterPro" id="IPR043502">
    <property type="entry name" value="DNA/RNA_pol_sf"/>
</dbReference>
<dbReference type="Gene3D" id="1.10.150.20">
    <property type="entry name" value="5' to 3' exonuclease, C-terminal subdomain"/>
    <property type="match status" value="1"/>
</dbReference>
<dbReference type="Proteomes" id="UP000824265">
    <property type="component" value="Unassembled WGS sequence"/>
</dbReference>
<reference evidence="7" key="2">
    <citation type="submission" date="2021-04" db="EMBL/GenBank/DDBJ databases">
        <authorList>
            <person name="Gilroy R."/>
        </authorList>
    </citation>
    <scope>NUCLEOTIDE SEQUENCE</scope>
    <source>
        <strain evidence="7">CHK195-6426</strain>
    </source>
</reference>
<dbReference type="PANTHER" id="PTHR11076">
    <property type="entry name" value="DNA REPAIR POLYMERASE UMUC / TRANSFERASE FAMILY MEMBER"/>
    <property type="match status" value="1"/>
</dbReference>
<dbReference type="GO" id="GO:0003684">
    <property type="term" value="F:damaged DNA binding"/>
    <property type="evidence" value="ECO:0007669"/>
    <property type="project" value="InterPro"/>
</dbReference>
<dbReference type="GO" id="GO:0003887">
    <property type="term" value="F:DNA-directed DNA polymerase activity"/>
    <property type="evidence" value="ECO:0007669"/>
    <property type="project" value="UniProtKB-KW"/>
</dbReference>
<reference evidence="7" key="1">
    <citation type="journal article" date="2021" name="PeerJ">
        <title>Extensive microbial diversity within the chicken gut microbiome revealed by metagenomics and culture.</title>
        <authorList>
            <person name="Gilroy R."/>
            <person name="Ravi A."/>
            <person name="Getino M."/>
            <person name="Pursley I."/>
            <person name="Horton D.L."/>
            <person name="Alikhan N.F."/>
            <person name="Baker D."/>
            <person name="Gharbi K."/>
            <person name="Hall N."/>
            <person name="Watson M."/>
            <person name="Adriaenssens E.M."/>
            <person name="Foster-Nyarko E."/>
            <person name="Jarju S."/>
            <person name="Secka A."/>
            <person name="Antonio M."/>
            <person name="Oren A."/>
            <person name="Chaudhuri R.R."/>
            <person name="La Ragione R."/>
            <person name="Hildebrand F."/>
            <person name="Pallen M.J."/>
        </authorList>
    </citation>
    <scope>NUCLEOTIDE SEQUENCE</scope>
    <source>
        <strain evidence="7">CHK195-6426</strain>
    </source>
</reference>
<protein>
    <submittedName>
        <fullName evidence="7">DNA repair protein</fullName>
    </submittedName>
</protein>
<gene>
    <name evidence="7" type="ORF">H9742_01520</name>
</gene>
<proteinExistence type="inferred from homology"/>
<dbReference type="Gene3D" id="3.30.70.270">
    <property type="match status" value="1"/>
</dbReference>
<dbReference type="AlphaFoldDB" id="A0A9D1R505"/>
<dbReference type="InterPro" id="IPR017961">
    <property type="entry name" value="DNA_pol_Y-fam_little_finger"/>
</dbReference>
<dbReference type="PANTHER" id="PTHR11076:SF35">
    <property type="entry name" value="DNA REPAIR PROTEIN HOMOLOG YOBH"/>
    <property type="match status" value="1"/>
</dbReference>
<dbReference type="InterPro" id="IPR050116">
    <property type="entry name" value="DNA_polymerase-Y"/>
</dbReference>
<evidence type="ECO:0000256" key="5">
    <source>
        <dbReference type="ARBA" id="ARBA00022932"/>
    </source>
</evidence>
<keyword evidence="5" id="KW-0808">Transferase</keyword>
<dbReference type="Pfam" id="PF00817">
    <property type="entry name" value="IMS"/>
    <property type="match status" value="1"/>
</dbReference>
<dbReference type="InterPro" id="IPR043128">
    <property type="entry name" value="Rev_trsase/Diguanyl_cyclase"/>
</dbReference>
<dbReference type="PROSITE" id="PS50173">
    <property type="entry name" value="UMUC"/>
    <property type="match status" value="1"/>
</dbReference>